<dbReference type="STRING" id="655863.F0XR41"/>
<dbReference type="PANTHER" id="PTHR13561">
    <property type="entry name" value="DNA REPLICATION REGULATOR DPB11-RELATED"/>
    <property type="match status" value="1"/>
</dbReference>
<accession>F0XR41</accession>
<dbReference type="InterPro" id="IPR001357">
    <property type="entry name" value="BRCT_dom"/>
</dbReference>
<dbReference type="InParanoid" id="F0XR41"/>
<dbReference type="InterPro" id="IPR059215">
    <property type="entry name" value="BRCT2_TopBP1-like"/>
</dbReference>
<dbReference type="EMBL" id="GL629807">
    <property type="protein sequence ID" value="EFW99938.1"/>
    <property type="molecule type" value="Genomic_DNA"/>
</dbReference>
<gene>
    <name evidence="4" type="ORF">CMQ_256</name>
</gene>
<name>F0XR41_GROCL</name>
<dbReference type="GO" id="GO:0007095">
    <property type="term" value="P:mitotic G2 DNA damage checkpoint signaling"/>
    <property type="evidence" value="ECO:0007669"/>
    <property type="project" value="TreeGrafter"/>
</dbReference>
<dbReference type="eggNOG" id="KOG1929">
    <property type="taxonomic scope" value="Eukaryota"/>
</dbReference>
<proteinExistence type="predicted"/>
<feature type="region of interest" description="Disordered" evidence="2">
    <location>
        <begin position="550"/>
        <end position="569"/>
    </location>
</feature>
<dbReference type="CDD" id="cd17731">
    <property type="entry name" value="BRCT_TopBP1_rpt2_like"/>
    <property type="match status" value="1"/>
</dbReference>
<dbReference type="PANTHER" id="PTHR13561:SF20">
    <property type="entry name" value="DNA TOPOISOMERASE 2-BINDING PROTEIN 1"/>
    <property type="match status" value="1"/>
</dbReference>
<dbReference type="GeneID" id="25975562"/>
<organism evidence="5">
    <name type="scientific">Grosmannia clavigera (strain kw1407 / UAMH 11150)</name>
    <name type="common">Blue stain fungus</name>
    <name type="synonym">Graphiocladiella clavigera</name>
    <dbReference type="NCBI Taxonomy" id="655863"/>
    <lineage>
        <taxon>Eukaryota</taxon>
        <taxon>Fungi</taxon>
        <taxon>Dikarya</taxon>
        <taxon>Ascomycota</taxon>
        <taxon>Pezizomycotina</taxon>
        <taxon>Sordariomycetes</taxon>
        <taxon>Sordariomycetidae</taxon>
        <taxon>Ophiostomatales</taxon>
        <taxon>Ophiostomataceae</taxon>
        <taxon>Leptographium</taxon>
    </lineage>
</organism>
<feature type="compositionally biased region" description="Pro residues" evidence="2">
    <location>
        <begin position="555"/>
        <end position="567"/>
    </location>
</feature>
<dbReference type="Pfam" id="PF12738">
    <property type="entry name" value="PTCB-BRCT"/>
    <property type="match status" value="3"/>
</dbReference>
<feature type="domain" description="BRCT" evidence="3">
    <location>
        <begin position="123"/>
        <end position="207"/>
    </location>
</feature>
<dbReference type="PROSITE" id="PS50172">
    <property type="entry name" value="BRCT"/>
    <property type="match status" value="4"/>
</dbReference>
<keyword evidence="1" id="KW-0677">Repeat</keyword>
<dbReference type="Gene3D" id="3.40.50.10190">
    <property type="entry name" value="BRCT domain"/>
    <property type="match status" value="4"/>
</dbReference>
<dbReference type="Proteomes" id="UP000007796">
    <property type="component" value="Unassembled WGS sequence"/>
</dbReference>
<evidence type="ECO:0000259" key="3">
    <source>
        <dbReference type="PROSITE" id="PS50172"/>
    </source>
</evidence>
<keyword evidence="5" id="KW-1185">Reference proteome</keyword>
<dbReference type="SUPFAM" id="SSF52113">
    <property type="entry name" value="BRCT domain"/>
    <property type="match status" value="4"/>
</dbReference>
<feature type="domain" description="BRCT" evidence="3">
    <location>
        <begin position="297"/>
        <end position="398"/>
    </location>
</feature>
<dbReference type="AlphaFoldDB" id="F0XR41"/>
<sequence>MESESAISAQPLQGVVLCCTSIPVDLRTDLAKKVVELGGIYKNDLTHEATHLVVGDYNTPKYRHVACERPDIQPMCAGWVDAVLNLWTQDAPIDLDALEHEWRLRTFEAHGGLPAGPDGRPVDRQRLLCSMTGFEEDDRQKIIAAIVDNGGVYSGDLTRDVTHLIVNRPEGKKYSAAMHWGIRAVSVEWLHDCVTRGMILDEAKYDPRLPREARGQGAWTHRTAAERASVLGKRQRDASAAAAAAVSAAEKHGLRKLRRTASKKLAVQRDHLWGDILGKPQPPTFTAAPSVPSASSSTSDMLSASVFYIHGFSPSRTQILVNAVATMGGSVAASLVDMAALAASRPSTTTVRQHVIVPQDASPASIPAVAKDVVLVTEFFVEKCLHKKQYVTFDDVDASVIGRPFPVFPIPGFGALSVCTSGFTGVDLNQIDKTVRQLGARYEERFTAQCSVLVVTALSAVRKQKLELALAWKVPVVDARWLWACISSGTRIPMDAYLFPQLRQDLSAVSKPEPEPEPVPDPALTVPTLVVGSPNTLLAAPPLGLAAEGQVQEPPVRPPTPSPPQVPRRPLDRVLSEIADSAAGDSDDDAAIDSSAEVGARQQQQQQQQQPQHRQQHGLRRSATAAATVHRHVTMGRVSSDGLAAVHQQVLSAHRPVPVGISIGDLMKDDSGGANGFHRRAGLSRAVSAISVSVSASAGDSVVDVPAGSGRLAAPVADMESASQPLTQIQVQYIDPDAEMYREQLMRKILGVNSLDGD</sequence>
<evidence type="ECO:0000256" key="2">
    <source>
        <dbReference type="SAM" id="MobiDB-lite"/>
    </source>
</evidence>
<dbReference type="HOGENOM" id="CLU_009893_1_1_1"/>
<evidence type="ECO:0000313" key="4">
    <source>
        <dbReference type="EMBL" id="EFW99938.1"/>
    </source>
</evidence>
<dbReference type="OrthoDB" id="251770at2759"/>
<dbReference type="InterPro" id="IPR036420">
    <property type="entry name" value="BRCT_dom_sf"/>
</dbReference>
<dbReference type="FunCoup" id="F0XR41">
    <property type="interactions" value="22"/>
</dbReference>
<feature type="region of interest" description="Disordered" evidence="2">
    <location>
        <begin position="581"/>
        <end position="626"/>
    </location>
</feature>
<dbReference type="SMART" id="SM00292">
    <property type="entry name" value="BRCT"/>
    <property type="match status" value="4"/>
</dbReference>
<reference evidence="4 5" key="1">
    <citation type="journal article" date="2011" name="Proc. Natl. Acad. Sci. U.S.A.">
        <title>Genome and transcriptome analyses of the mountain pine beetle-fungal symbiont Grosmannia clavigera, a lodgepole pine pathogen.</title>
        <authorList>
            <person name="DiGuistini S."/>
            <person name="Wang Y."/>
            <person name="Liao N.Y."/>
            <person name="Taylor G."/>
            <person name="Tanguay P."/>
            <person name="Feau N."/>
            <person name="Henrissat B."/>
            <person name="Chan S.K."/>
            <person name="Hesse-Orce U."/>
            <person name="Alamouti S.M."/>
            <person name="Tsui C.K.M."/>
            <person name="Docking R.T."/>
            <person name="Levasseur A."/>
            <person name="Haridas S."/>
            <person name="Robertson G."/>
            <person name="Birol I."/>
            <person name="Holt R.A."/>
            <person name="Marra M.A."/>
            <person name="Hamelin R.C."/>
            <person name="Hirst M."/>
            <person name="Jones S.J.M."/>
            <person name="Bohlmann J."/>
            <person name="Breuil C."/>
        </authorList>
    </citation>
    <scope>NUCLEOTIDE SEQUENCE [LARGE SCALE GENOMIC DNA]</scope>
    <source>
        <strain evidence="5">kw1407 / UAMH 11150</strain>
    </source>
</reference>
<protein>
    <submittedName>
        <fullName evidence="4">Brct domain containing protein</fullName>
    </submittedName>
</protein>
<feature type="domain" description="BRCT" evidence="3">
    <location>
        <begin position="7"/>
        <end position="80"/>
    </location>
</feature>
<feature type="compositionally biased region" description="Low complexity" evidence="2">
    <location>
        <begin position="592"/>
        <end position="613"/>
    </location>
</feature>
<feature type="domain" description="BRCT" evidence="3">
    <location>
        <begin position="413"/>
        <end position="499"/>
    </location>
</feature>
<evidence type="ECO:0000313" key="5">
    <source>
        <dbReference type="Proteomes" id="UP000007796"/>
    </source>
</evidence>
<dbReference type="GO" id="GO:0006270">
    <property type="term" value="P:DNA replication initiation"/>
    <property type="evidence" value="ECO:0007669"/>
    <property type="project" value="TreeGrafter"/>
</dbReference>
<dbReference type="RefSeq" id="XP_014169353.1">
    <property type="nucleotide sequence ID" value="XM_014313878.1"/>
</dbReference>
<dbReference type="CDD" id="cd18433">
    <property type="entry name" value="BRCT_Rad4_rpt3"/>
    <property type="match status" value="1"/>
</dbReference>
<evidence type="ECO:0000256" key="1">
    <source>
        <dbReference type="ARBA" id="ARBA00022737"/>
    </source>
</evidence>
<dbReference type="GO" id="GO:0033314">
    <property type="term" value="P:mitotic DNA replication checkpoint signaling"/>
    <property type="evidence" value="ECO:0007669"/>
    <property type="project" value="TreeGrafter"/>
</dbReference>